<dbReference type="SUPFAM" id="SSF81901">
    <property type="entry name" value="HCP-like"/>
    <property type="match status" value="1"/>
</dbReference>
<dbReference type="Gene3D" id="1.25.40.10">
    <property type="entry name" value="Tetratricopeptide repeat domain"/>
    <property type="match status" value="7"/>
</dbReference>
<dbReference type="EMBL" id="JBBPBM010000041">
    <property type="protein sequence ID" value="KAK8524661.1"/>
    <property type="molecule type" value="Genomic_DNA"/>
</dbReference>
<gene>
    <name evidence="4" type="ORF">V6N12_029520</name>
</gene>
<sequence>MHSGYFPSHRIQRILARRSKFVGLFQFRTCFYCTKVGFVAKRLLSEPKSRFYGYPFVYIRFNAYLSYSSGRNFNPGSRSSSGSSVRIVERDDFDGGNVEYGKFREMGVKVSGELSSSGDNNGGCQKNQSMNFGGFDEFEEEEGENCCDDKDDDDFVALNSYNVQSVRTDDVWKIELEEDEFRHPLVREICRLIQLRSSWNPKLESDMRHLLRSLKPRQVCAVLLSQDDERVALQFFYWADRQWRYRHNAIVYYAMLEILSKTKLCQGARRVLRLMARRGIQCRPEAFGYLMVSYSRAGNLRNALKVLTLVQKAGVELNLALCNTAIHVLVMSNRLEKALRFFERMQIVGIIPNVVTYNCLIKGYCNLNQVENALQLIADMSSKNCSPDKVSYYTIMSFFCKEKQVKEVRDLMEKMVKESNLFLDMVTYNTLIHMLSKNGHADEALEFLQEAEASGFRIDKVGHSAIVHSYCKQGKIEEAKSIVNEMLSKGCNPDVVTYTAVVDGFCRVGKVDQAKKMLQHMYKHDCKPNTVSYTALLTGLCRSGNSLQAREMMNGSEEEFWTPNAITYSAVMHGLRKEGKLSEACDVAKKMISMGFFPNPVEINLIIESLCREEKMDEAKRFLEECLNKGCAANVVNFTTLIHGYCRKGDLESALSLLDDMYLSNKHPDAVTYTAIIDALGKKGRIEEATETMKMLKKGLLPTPVTYRTVIHRYCQMESVEDLLKLLEKMLSRQKCKTVYNQVIEKLCSFGNLQEADKLLSRILKTASRNDANTCNMLMESYLSKEMPLSAYKVACRMFNRNLIPDLKLSEKVSKRLMLEGKSAEADNLMLRFVERGRLSPQGE</sequence>
<accession>A0ABR2CWD4</accession>
<organism evidence="4 5">
    <name type="scientific">Hibiscus sabdariffa</name>
    <name type="common">roselle</name>
    <dbReference type="NCBI Taxonomy" id="183260"/>
    <lineage>
        <taxon>Eukaryota</taxon>
        <taxon>Viridiplantae</taxon>
        <taxon>Streptophyta</taxon>
        <taxon>Embryophyta</taxon>
        <taxon>Tracheophyta</taxon>
        <taxon>Spermatophyta</taxon>
        <taxon>Magnoliopsida</taxon>
        <taxon>eudicotyledons</taxon>
        <taxon>Gunneridae</taxon>
        <taxon>Pentapetalae</taxon>
        <taxon>rosids</taxon>
        <taxon>malvids</taxon>
        <taxon>Malvales</taxon>
        <taxon>Malvaceae</taxon>
        <taxon>Malvoideae</taxon>
        <taxon>Hibiscus</taxon>
    </lineage>
</organism>
<dbReference type="Pfam" id="PF01535">
    <property type="entry name" value="PPR"/>
    <property type="match status" value="6"/>
</dbReference>
<feature type="repeat" description="PPR" evidence="3">
    <location>
        <begin position="599"/>
        <end position="633"/>
    </location>
</feature>
<feature type="repeat" description="PPR" evidence="3">
    <location>
        <begin position="459"/>
        <end position="493"/>
    </location>
</feature>
<keyword evidence="2" id="KW-0677">Repeat</keyword>
<dbReference type="Pfam" id="PF12854">
    <property type="entry name" value="PPR_1"/>
    <property type="match status" value="1"/>
</dbReference>
<name>A0ABR2CWD4_9ROSI</name>
<comment type="caution">
    <text evidence="4">The sequence shown here is derived from an EMBL/GenBank/DDBJ whole genome shotgun (WGS) entry which is preliminary data.</text>
</comment>
<feature type="repeat" description="PPR" evidence="3">
    <location>
        <begin position="388"/>
        <end position="418"/>
    </location>
</feature>
<dbReference type="NCBIfam" id="TIGR00756">
    <property type="entry name" value="PPR"/>
    <property type="match status" value="10"/>
</dbReference>
<dbReference type="PROSITE" id="PS51375">
    <property type="entry name" value="PPR"/>
    <property type="match status" value="12"/>
</dbReference>
<dbReference type="PANTHER" id="PTHR47447">
    <property type="entry name" value="OS03G0856100 PROTEIN"/>
    <property type="match status" value="1"/>
</dbReference>
<feature type="repeat" description="PPR" evidence="3">
    <location>
        <begin position="353"/>
        <end position="387"/>
    </location>
</feature>
<feature type="repeat" description="PPR" evidence="3">
    <location>
        <begin position="494"/>
        <end position="528"/>
    </location>
</feature>
<evidence type="ECO:0008006" key="6">
    <source>
        <dbReference type="Google" id="ProtNLM"/>
    </source>
</evidence>
<feature type="repeat" description="PPR" evidence="3">
    <location>
        <begin position="529"/>
        <end position="563"/>
    </location>
</feature>
<dbReference type="InterPro" id="IPR002885">
    <property type="entry name" value="PPR_rpt"/>
</dbReference>
<feature type="repeat" description="PPR" evidence="3">
    <location>
        <begin position="318"/>
        <end position="352"/>
    </location>
</feature>
<protein>
    <recommendedName>
        <fullName evidence="6">Pentatricopeptide repeat-containing protein</fullName>
    </recommendedName>
</protein>
<evidence type="ECO:0000256" key="1">
    <source>
        <dbReference type="ARBA" id="ARBA00007626"/>
    </source>
</evidence>
<evidence type="ECO:0000313" key="5">
    <source>
        <dbReference type="Proteomes" id="UP001472677"/>
    </source>
</evidence>
<evidence type="ECO:0000256" key="3">
    <source>
        <dbReference type="PROSITE-ProRule" id="PRU00708"/>
    </source>
</evidence>
<comment type="similarity">
    <text evidence="1">Belongs to the PPR family. P subfamily.</text>
</comment>
<feature type="repeat" description="PPR" evidence="3">
    <location>
        <begin position="634"/>
        <end position="668"/>
    </location>
</feature>
<feature type="repeat" description="PPR" evidence="3">
    <location>
        <begin position="424"/>
        <end position="458"/>
    </location>
</feature>
<feature type="repeat" description="PPR" evidence="3">
    <location>
        <begin position="564"/>
        <end position="598"/>
    </location>
</feature>
<evidence type="ECO:0000256" key="2">
    <source>
        <dbReference type="ARBA" id="ARBA00022737"/>
    </source>
</evidence>
<dbReference type="PANTHER" id="PTHR47447:SF28">
    <property type="entry name" value="PENTACOTRIPEPTIDE-REPEAT REGION OF PRORP DOMAIN-CONTAINING PROTEIN"/>
    <property type="match status" value="1"/>
</dbReference>
<feature type="repeat" description="PPR" evidence="3">
    <location>
        <begin position="703"/>
        <end position="733"/>
    </location>
</feature>
<feature type="repeat" description="PPR" evidence="3">
    <location>
        <begin position="669"/>
        <end position="702"/>
    </location>
</feature>
<dbReference type="Pfam" id="PF13041">
    <property type="entry name" value="PPR_2"/>
    <property type="match status" value="3"/>
</dbReference>
<dbReference type="InterPro" id="IPR011990">
    <property type="entry name" value="TPR-like_helical_dom_sf"/>
</dbReference>
<proteinExistence type="inferred from homology"/>
<evidence type="ECO:0000313" key="4">
    <source>
        <dbReference type="EMBL" id="KAK8524661.1"/>
    </source>
</evidence>
<dbReference type="Proteomes" id="UP001472677">
    <property type="component" value="Unassembled WGS sequence"/>
</dbReference>
<keyword evidence="5" id="KW-1185">Reference proteome</keyword>
<reference evidence="4 5" key="1">
    <citation type="journal article" date="2024" name="G3 (Bethesda)">
        <title>Genome assembly of Hibiscus sabdariffa L. provides insights into metabolisms of medicinal natural products.</title>
        <authorList>
            <person name="Kim T."/>
        </authorList>
    </citation>
    <scope>NUCLEOTIDE SEQUENCE [LARGE SCALE GENOMIC DNA]</scope>
    <source>
        <strain evidence="4">TK-2024</strain>
        <tissue evidence="4">Old leaves</tissue>
    </source>
</reference>